<organism evidence="6 7">
    <name type="scientific">Candidatus Roizmanbacteria bacterium CG10_big_fil_rev_8_21_14_0_10_39_6</name>
    <dbReference type="NCBI Taxonomy" id="1974853"/>
    <lineage>
        <taxon>Bacteria</taxon>
        <taxon>Candidatus Roizmaniibacteriota</taxon>
    </lineage>
</organism>
<accession>A0A2M8KS54</accession>
<evidence type="ECO:0000256" key="3">
    <source>
        <dbReference type="ARBA" id="ARBA00022833"/>
    </source>
</evidence>
<evidence type="ECO:0000256" key="4">
    <source>
        <dbReference type="PROSITE-ProRule" id="PRU00510"/>
    </source>
</evidence>
<keyword evidence="2" id="KW-0863">Zinc-finger</keyword>
<feature type="domain" description="Zinc finger DksA/TraR C4-type" evidence="5">
    <location>
        <begin position="88"/>
        <end position="120"/>
    </location>
</feature>
<dbReference type="GO" id="GO:0008270">
    <property type="term" value="F:zinc ion binding"/>
    <property type="evidence" value="ECO:0007669"/>
    <property type="project" value="UniProtKB-KW"/>
</dbReference>
<sequence>MAKTQKYPKELLTDIETFFLNERKNVEKRLSQISEEDPYHDRESTANSADVTVDATEDILHEHATANKGALERKLKEIDMALERVKLGKYGMCKKCDQLIDTDRLSSNPFALYCITCASK</sequence>
<dbReference type="PANTHER" id="PTHR33823">
    <property type="entry name" value="RNA POLYMERASE-BINDING TRANSCRIPTION FACTOR DKSA-RELATED"/>
    <property type="match status" value="1"/>
</dbReference>
<dbReference type="Proteomes" id="UP000229554">
    <property type="component" value="Unassembled WGS sequence"/>
</dbReference>
<reference evidence="7" key="1">
    <citation type="submission" date="2017-09" db="EMBL/GenBank/DDBJ databases">
        <title>Depth-based differentiation of microbial function through sediment-hosted aquifers and enrichment of novel symbionts in the deep terrestrial subsurface.</title>
        <authorList>
            <person name="Probst A.J."/>
            <person name="Ladd B."/>
            <person name="Jarett J.K."/>
            <person name="Geller-Mcgrath D.E."/>
            <person name="Sieber C.M.K."/>
            <person name="Emerson J.B."/>
            <person name="Anantharaman K."/>
            <person name="Thomas B.C."/>
            <person name="Malmstrom R."/>
            <person name="Stieglmeier M."/>
            <person name="Klingl A."/>
            <person name="Woyke T."/>
            <person name="Ryan C.M."/>
            <person name="Banfield J.F."/>
        </authorList>
    </citation>
    <scope>NUCLEOTIDE SEQUENCE [LARGE SCALE GENOMIC DNA]</scope>
</reference>
<keyword evidence="1" id="KW-0479">Metal-binding</keyword>
<protein>
    <recommendedName>
        <fullName evidence="5">Zinc finger DksA/TraR C4-type domain-containing protein</fullName>
    </recommendedName>
</protein>
<dbReference type="SUPFAM" id="SSF57716">
    <property type="entry name" value="Glucocorticoid receptor-like (DNA-binding domain)"/>
    <property type="match status" value="1"/>
</dbReference>
<evidence type="ECO:0000259" key="5">
    <source>
        <dbReference type="Pfam" id="PF01258"/>
    </source>
</evidence>
<name>A0A2M8KS54_9BACT</name>
<feature type="zinc finger region" description="dksA C4-type" evidence="4">
    <location>
        <begin position="93"/>
        <end position="117"/>
    </location>
</feature>
<evidence type="ECO:0000256" key="2">
    <source>
        <dbReference type="ARBA" id="ARBA00022771"/>
    </source>
</evidence>
<dbReference type="Pfam" id="PF01258">
    <property type="entry name" value="zf-dskA_traR"/>
    <property type="match status" value="1"/>
</dbReference>
<dbReference type="EMBL" id="PFED01000130">
    <property type="protein sequence ID" value="PJE62764.1"/>
    <property type="molecule type" value="Genomic_DNA"/>
</dbReference>
<proteinExistence type="predicted"/>
<dbReference type="Gene3D" id="1.20.120.910">
    <property type="entry name" value="DksA, coiled-coil domain"/>
    <property type="match status" value="1"/>
</dbReference>
<dbReference type="InterPro" id="IPR000962">
    <property type="entry name" value="Znf_DskA_TraR"/>
</dbReference>
<dbReference type="AlphaFoldDB" id="A0A2M8KS54"/>
<evidence type="ECO:0000313" key="7">
    <source>
        <dbReference type="Proteomes" id="UP000229554"/>
    </source>
</evidence>
<dbReference type="PANTHER" id="PTHR33823:SF4">
    <property type="entry name" value="GENERAL STRESS PROTEIN 16O"/>
    <property type="match status" value="1"/>
</dbReference>
<evidence type="ECO:0000256" key="1">
    <source>
        <dbReference type="ARBA" id="ARBA00022723"/>
    </source>
</evidence>
<gene>
    <name evidence="6" type="ORF">COU88_03220</name>
</gene>
<dbReference type="PROSITE" id="PS51128">
    <property type="entry name" value="ZF_DKSA_2"/>
    <property type="match status" value="1"/>
</dbReference>
<keyword evidence="3" id="KW-0862">Zinc</keyword>
<evidence type="ECO:0000313" key="6">
    <source>
        <dbReference type="EMBL" id="PJE62764.1"/>
    </source>
</evidence>
<comment type="caution">
    <text evidence="6">The sequence shown here is derived from an EMBL/GenBank/DDBJ whole genome shotgun (WGS) entry which is preliminary data.</text>
</comment>